<dbReference type="InterPro" id="IPR029052">
    <property type="entry name" value="Metallo-depent_PP-like"/>
</dbReference>
<proteinExistence type="predicted"/>
<sequence>MEQQDNPSKQPFRLRRWWLSRSVRFRKAVRTSGLLFAVALVSLALGISTAKAESPVGPHTASWRTTLNSTLTMDLGPLGSASYPSPAGPFGVEVRLGEVPAQLGVTNLESASLTELLSGDAASYGTLLSNPELTVLAGLEALLGDGLRRAGAIGACILCLIAAGRLLTRGHLRDSASKLLTQPAPVVLAVSTVVLGGGSILVPALSSHEYQGQRLEVLAGTDFADARISGRVADIVQTYGGQIHSKIESNSAFYEQAQANLRTAWEQAEKQTKPAFLQGSGLTVAIMTTDLHCNLDVIAFTGVLHELAGAKIHLDDGDLTMSGTSPENICGNALDKAVPKGVKKAYTRGNHDSETTEKHMASLGWTVSDGTVQEVDGLRVLGDADVYRTTTSGTTQVGEEDSTALGERLAATSCKPGADVDLVLIHEPYTFEPLVRQGCAPLLLAGHVHKEHGLSATISTNSRTGTVAQLISGAGKGGTSLGAVTEDAFMHLLAFDSKGTLLAWRTVTLHPDASVTVSNWEKPPTAAQAKPHPTATPNAGSTPTSSATSSATPTAAGNHSTPSASPADTPSVALAPSSSATPSPGNSR</sequence>
<reference evidence="2 3" key="1">
    <citation type="submission" date="2018-06" db="EMBL/GenBank/DDBJ databases">
        <authorList>
            <consortium name="Pathogen Informatics"/>
            <person name="Doyle S."/>
        </authorList>
    </citation>
    <scope>NUCLEOTIDE SEQUENCE [LARGE SCALE GENOMIC DNA]</scope>
    <source>
        <strain evidence="2 3">NCTC11535</strain>
    </source>
</reference>
<evidence type="ECO:0000313" key="2">
    <source>
        <dbReference type="EMBL" id="SPT52543.1"/>
    </source>
</evidence>
<feature type="compositionally biased region" description="Low complexity" evidence="1">
    <location>
        <begin position="533"/>
        <end position="588"/>
    </location>
</feature>
<dbReference type="EMBL" id="UAPQ01000001">
    <property type="protein sequence ID" value="SPT52543.1"/>
    <property type="molecule type" value="Genomic_DNA"/>
</dbReference>
<dbReference type="RefSeq" id="WP_174887821.1">
    <property type="nucleotide sequence ID" value="NZ_UAPQ01000001.1"/>
</dbReference>
<gene>
    <name evidence="2" type="ORF">NCTC11535_00192</name>
</gene>
<protein>
    <recommendedName>
        <fullName evidence="4">Phosphodiesterase, MJ0936 family</fullName>
    </recommendedName>
</protein>
<accession>A0ABY1VNA7</accession>
<keyword evidence="3" id="KW-1185">Reference proteome</keyword>
<evidence type="ECO:0000313" key="3">
    <source>
        <dbReference type="Proteomes" id="UP000250006"/>
    </source>
</evidence>
<dbReference type="SUPFAM" id="SSF56300">
    <property type="entry name" value="Metallo-dependent phosphatases"/>
    <property type="match status" value="1"/>
</dbReference>
<organism evidence="2 3">
    <name type="scientific">Actinomyces bovis</name>
    <dbReference type="NCBI Taxonomy" id="1658"/>
    <lineage>
        <taxon>Bacteria</taxon>
        <taxon>Bacillati</taxon>
        <taxon>Actinomycetota</taxon>
        <taxon>Actinomycetes</taxon>
        <taxon>Actinomycetales</taxon>
        <taxon>Actinomycetaceae</taxon>
        <taxon>Actinomyces</taxon>
    </lineage>
</organism>
<comment type="caution">
    <text evidence="2">The sequence shown here is derived from an EMBL/GenBank/DDBJ whole genome shotgun (WGS) entry which is preliminary data.</text>
</comment>
<name>A0ABY1VNA7_9ACTO</name>
<dbReference type="Proteomes" id="UP000250006">
    <property type="component" value="Unassembled WGS sequence"/>
</dbReference>
<evidence type="ECO:0008006" key="4">
    <source>
        <dbReference type="Google" id="ProtNLM"/>
    </source>
</evidence>
<feature type="region of interest" description="Disordered" evidence="1">
    <location>
        <begin position="517"/>
        <end position="588"/>
    </location>
</feature>
<evidence type="ECO:0000256" key="1">
    <source>
        <dbReference type="SAM" id="MobiDB-lite"/>
    </source>
</evidence>